<keyword evidence="5" id="KW-1185">Reference proteome</keyword>
<feature type="domain" description="Zn(2)-C6 fungal-type" evidence="3">
    <location>
        <begin position="10"/>
        <end position="39"/>
    </location>
</feature>
<dbReference type="Gene3D" id="4.10.240.10">
    <property type="entry name" value="Zn(2)-C6 fungal-type DNA-binding domain"/>
    <property type="match status" value="1"/>
</dbReference>
<dbReference type="EMBL" id="JBHGVX010000001">
    <property type="protein sequence ID" value="KAL1801231.1"/>
    <property type="molecule type" value="Genomic_DNA"/>
</dbReference>
<sequence>MPPKSQRSRACAQCRSRRVKCDETPDTCNQCRRLGLTCSGPLQGTIVIDMTERVAKPRARKKKETARATMAIRGKEDAEPSVAPRPILPRGEASTGSSQPLSSSSSSSSSSNSIPRAAPRDAERVEQAVVAIRYQYRPPMLNQPSRVLPEALDTAFLSHYIEMNKGGSQYAPEIQWLSHIPQIHTNARKSAVRLSLRAVSMAYFGKHYHDPSILVDSWRWYTVALSAQRTSIARLKRDTIPDEEEVLVPLIMSLYELYVGATASGTMAHIAAAAGIMTMRGPSNCGSGIIWPLFKGLRTSEAHKCVVYNQVSVYSAPDWMTLPFIGKPRDAHQSLADIELQIPPCMAILEISGSMRALFATPIPSHVDVRPGKRLACKLMRELDEWAIEYPHLASLSRNIHGAPTLMERALIASNYVADRLVVSMLIYKMQTEATAPPEPYEKPPAHYFEEAKKAATSVLEAALEIERAQTPGFDLLRSIAPVLAVAFSAPTSEIKQDAVDMMKRWAGKFGGLDSIVTSL</sequence>
<dbReference type="SUPFAM" id="SSF57701">
    <property type="entry name" value="Zn2/Cys6 DNA-binding domain"/>
    <property type="match status" value="1"/>
</dbReference>
<evidence type="ECO:0000313" key="4">
    <source>
        <dbReference type="EMBL" id="KAL1801231.1"/>
    </source>
</evidence>
<accession>A0ABR3V0B2</accession>
<reference evidence="4 5" key="1">
    <citation type="submission" date="2024-09" db="EMBL/GenBank/DDBJ databases">
        <title>T2T genomes of carrot and Alternaria dauci and their utility for understanding host-pathogen interaction during carrot leaf blight disease.</title>
        <authorList>
            <person name="Liu W."/>
            <person name="Xu S."/>
            <person name="Ou C."/>
            <person name="Liu X."/>
            <person name="Zhuang F."/>
            <person name="Deng X.W."/>
        </authorList>
    </citation>
    <scope>NUCLEOTIDE SEQUENCE [LARGE SCALE GENOMIC DNA]</scope>
    <source>
        <strain evidence="4 5">A2016</strain>
    </source>
</reference>
<dbReference type="PANTHER" id="PTHR38111">
    <property type="entry name" value="ZN(2)-C6 FUNGAL-TYPE DOMAIN-CONTAINING PROTEIN-RELATED"/>
    <property type="match status" value="1"/>
</dbReference>
<comment type="caution">
    <text evidence="4">The sequence shown here is derived from an EMBL/GenBank/DDBJ whole genome shotgun (WGS) entry which is preliminary data.</text>
</comment>
<evidence type="ECO:0000313" key="5">
    <source>
        <dbReference type="Proteomes" id="UP001578633"/>
    </source>
</evidence>
<evidence type="ECO:0000256" key="1">
    <source>
        <dbReference type="ARBA" id="ARBA00023242"/>
    </source>
</evidence>
<dbReference type="Pfam" id="PF00172">
    <property type="entry name" value="Zn_clus"/>
    <property type="match status" value="1"/>
</dbReference>
<dbReference type="SMART" id="SM00066">
    <property type="entry name" value="GAL4"/>
    <property type="match status" value="1"/>
</dbReference>
<dbReference type="Proteomes" id="UP001578633">
    <property type="component" value="Chromosome 1"/>
</dbReference>
<dbReference type="CDD" id="cd00067">
    <property type="entry name" value="GAL4"/>
    <property type="match status" value="1"/>
</dbReference>
<name>A0ABR3V0B2_9PLEO</name>
<evidence type="ECO:0000256" key="2">
    <source>
        <dbReference type="SAM" id="MobiDB-lite"/>
    </source>
</evidence>
<keyword evidence="1" id="KW-0539">Nucleus</keyword>
<dbReference type="PANTHER" id="PTHR38111:SF9">
    <property type="entry name" value="ZN(2)-C6 FUNGAL-TYPE DOMAIN-CONTAINING PROTEIN"/>
    <property type="match status" value="1"/>
</dbReference>
<evidence type="ECO:0000259" key="3">
    <source>
        <dbReference type="PROSITE" id="PS50048"/>
    </source>
</evidence>
<dbReference type="InterPro" id="IPR036864">
    <property type="entry name" value="Zn2-C6_fun-type_DNA-bd_sf"/>
</dbReference>
<proteinExistence type="predicted"/>
<dbReference type="InterPro" id="IPR053178">
    <property type="entry name" value="Osmoadaptation_assoc"/>
</dbReference>
<protein>
    <recommendedName>
        <fullName evidence="3">Zn(2)-C6 fungal-type domain-containing protein</fullName>
    </recommendedName>
</protein>
<dbReference type="PROSITE" id="PS50048">
    <property type="entry name" value="ZN2_CY6_FUNGAL_2"/>
    <property type="match status" value="1"/>
</dbReference>
<feature type="compositionally biased region" description="Low complexity" evidence="2">
    <location>
        <begin position="94"/>
        <end position="113"/>
    </location>
</feature>
<organism evidence="4 5">
    <name type="scientific">Alternaria dauci</name>
    <dbReference type="NCBI Taxonomy" id="48095"/>
    <lineage>
        <taxon>Eukaryota</taxon>
        <taxon>Fungi</taxon>
        <taxon>Dikarya</taxon>
        <taxon>Ascomycota</taxon>
        <taxon>Pezizomycotina</taxon>
        <taxon>Dothideomycetes</taxon>
        <taxon>Pleosporomycetidae</taxon>
        <taxon>Pleosporales</taxon>
        <taxon>Pleosporineae</taxon>
        <taxon>Pleosporaceae</taxon>
        <taxon>Alternaria</taxon>
        <taxon>Alternaria sect. Porri</taxon>
    </lineage>
</organism>
<dbReference type="RefSeq" id="XP_069311815.1">
    <property type="nucleotide sequence ID" value="XM_069446879.1"/>
</dbReference>
<dbReference type="GeneID" id="96081895"/>
<dbReference type="InterPro" id="IPR001138">
    <property type="entry name" value="Zn2Cys6_DnaBD"/>
</dbReference>
<dbReference type="PROSITE" id="PS00463">
    <property type="entry name" value="ZN2_CY6_FUNGAL_1"/>
    <property type="match status" value="1"/>
</dbReference>
<gene>
    <name evidence="4" type="ORF">ACET3X_001573</name>
</gene>
<feature type="region of interest" description="Disordered" evidence="2">
    <location>
        <begin position="57"/>
        <end position="122"/>
    </location>
</feature>